<feature type="compositionally biased region" description="Low complexity" evidence="2">
    <location>
        <begin position="1575"/>
        <end position="1591"/>
    </location>
</feature>
<feature type="compositionally biased region" description="Basic residues" evidence="2">
    <location>
        <begin position="405"/>
        <end position="417"/>
    </location>
</feature>
<evidence type="ECO:0000313" key="5">
    <source>
        <dbReference type="Proteomes" id="UP001620645"/>
    </source>
</evidence>
<evidence type="ECO:0000256" key="1">
    <source>
        <dbReference type="ARBA" id="ARBA00022771"/>
    </source>
</evidence>
<dbReference type="InterPro" id="IPR035899">
    <property type="entry name" value="DBL_dom_sf"/>
</dbReference>
<feature type="domain" description="DH" evidence="3">
    <location>
        <begin position="1025"/>
        <end position="1196"/>
    </location>
</feature>
<feature type="compositionally biased region" description="Basic and acidic residues" evidence="2">
    <location>
        <begin position="507"/>
        <end position="518"/>
    </location>
</feature>
<feature type="compositionally biased region" description="Basic and acidic residues" evidence="2">
    <location>
        <begin position="877"/>
        <end position="897"/>
    </location>
</feature>
<dbReference type="PROSITE" id="PS50010">
    <property type="entry name" value="DH_2"/>
    <property type="match status" value="1"/>
</dbReference>
<feature type="region of interest" description="Disordered" evidence="2">
    <location>
        <begin position="1752"/>
        <end position="1808"/>
    </location>
</feature>
<dbReference type="Gene3D" id="1.20.900.10">
    <property type="entry name" value="Dbl homology (DH) domain"/>
    <property type="match status" value="1"/>
</dbReference>
<feature type="compositionally biased region" description="Basic and acidic residues" evidence="2">
    <location>
        <begin position="50"/>
        <end position="65"/>
    </location>
</feature>
<feature type="region of interest" description="Disordered" evidence="2">
    <location>
        <begin position="785"/>
        <end position="897"/>
    </location>
</feature>
<comment type="caution">
    <text evidence="4">The sequence shown here is derived from an EMBL/GenBank/DDBJ whole genome shotgun (WGS) entry which is preliminary data.</text>
</comment>
<protein>
    <recommendedName>
        <fullName evidence="3">DH domain-containing protein</fullName>
    </recommendedName>
</protein>
<dbReference type="Gene3D" id="2.30.29.30">
    <property type="entry name" value="Pleckstrin-homology domain (PH domain)/Phosphotyrosine-binding domain (PTB)"/>
    <property type="match status" value="1"/>
</dbReference>
<feature type="region of interest" description="Disordered" evidence="2">
    <location>
        <begin position="500"/>
        <end position="596"/>
    </location>
</feature>
<feature type="region of interest" description="Disordered" evidence="2">
    <location>
        <begin position="48"/>
        <end position="117"/>
    </location>
</feature>
<reference evidence="4 5" key="1">
    <citation type="submission" date="2024-10" db="EMBL/GenBank/DDBJ databases">
        <authorList>
            <person name="Kim D."/>
        </authorList>
    </citation>
    <scope>NUCLEOTIDE SEQUENCE [LARGE SCALE GENOMIC DNA]</scope>
    <source>
        <strain evidence="4">Taebaek</strain>
    </source>
</reference>
<feature type="compositionally biased region" description="Low complexity" evidence="2">
    <location>
        <begin position="839"/>
        <end position="855"/>
    </location>
</feature>
<dbReference type="SMART" id="SM00325">
    <property type="entry name" value="RhoGEF"/>
    <property type="match status" value="1"/>
</dbReference>
<accession>A0ABD2KGX6</accession>
<dbReference type="PANTHER" id="PTHR13944:SF21">
    <property type="entry name" value="CYSTS, ISOFORM C"/>
    <property type="match status" value="1"/>
</dbReference>
<keyword evidence="1" id="KW-0862">Zinc</keyword>
<dbReference type="GO" id="GO:0008270">
    <property type="term" value="F:zinc ion binding"/>
    <property type="evidence" value="ECO:0007669"/>
    <property type="project" value="UniProtKB-KW"/>
</dbReference>
<keyword evidence="5" id="KW-1185">Reference proteome</keyword>
<dbReference type="EMBL" id="JBICCN010000026">
    <property type="protein sequence ID" value="KAL3102166.1"/>
    <property type="molecule type" value="Genomic_DNA"/>
</dbReference>
<feature type="compositionally biased region" description="Polar residues" evidence="2">
    <location>
        <begin position="1770"/>
        <end position="1790"/>
    </location>
</feature>
<keyword evidence="1" id="KW-0479">Metal-binding</keyword>
<feature type="region of interest" description="Disordered" evidence="2">
    <location>
        <begin position="930"/>
        <end position="949"/>
    </location>
</feature>
<feature type="compositionally biased region" description="Basic and acidic residues" evidence="2">
    <location>
        <begin position="817"/>
        <end position="833"/>
    </location>
</feature>
<feature type="compositionally biased region" description="Basic residues" evidence="2">
    <location>
        <begin position="1561"/>
        <end position="1571"/>
    </location>
</feature>
<dbReference type="InterPro" id="IPR051632">
    <property type="entry name" value="Rho_GEF"/>
</dbReference>
<keyword evidence="1" id="KW-0863">Zinc-finger</keyword>
<feature type="compositionally biased region" description="Polar residues" evidence="2">
    <location>
        <begin position="1527"/>
        <end position="1554"/>
    </location>
</feature>
<dbReference type="PANTHER" id="PTHR13944">
    <property type="entry name" value="AGAP007712-PA"/>
    <property type="match status" value="1"/>
</dbReference>
<feature type="compositionally biased region" description="Basic and acidic residues" evidence="2">
    <location>
        <begin position="788"/>
        <end position="808"/>
    </location>
</feature>
<dbReference type="InterPro" id="IPR000219">
    <property type="entry name" value="DH_dom"/>
</dbReference>
<name>A0ABD2KGX6_HETSC</name>
<feature type="compositionally biased region" description="Basic and acidic residues" evidence="2">
    <location>
        <begin position="1752"/>
        <end position="1763"/>
    </location>
</feature>
<evidence type="ECO:0000313" key="4">
    <source>
        <dbReference type="EMBL" id="KAL3102166.1"/>
    </source>
</evidence>
<proteinExistence type="predicted"/>
<feature type="compositionally biased region" description="Basic and acidic residues" evidence="2">
    <location>
        <begin position="932"/>
        <end position="941"/>
    </location>
</feature>
<evidence type="ECO:0000256" key="2">
    <source>
        <dbReference type="SAM" id="MobiDB-lite"/>
    </source>
</evidence>
<feature type="region of interest" description="Disordered" evidence="2">
    <location>
        <begin position="157"/>
        <end position="184"/>
    </location>
</feature>
<dbReference type="InterPro" id="IPR011993">
    <property type="entry name" value="PH-like_dom_sf"/>
</dbReference>
<feature type="compositionally biased region" description="Polar residues" evidence="2">
    <location>
        <begin position="79"/>
        <end position="93"/>
    </location>
</feature>
<feature type="compositionally biased region" description="Basic residues" evidence="2">
    <location>
        <begin position="519"/>
        <end position="530"/>
    </location>
</feature>
<feature type="compositionally biased region" description="Polar residues" evidence="2">
    <location>
        <begin position="569"/>
        <end position="584"/>
    </location>
</feature>
<dbReference type="Proteomes" id="UP001620645">
    <property type="component" value="Unassembled WGS sequence"/>
</dbReference>
<gene>
    <name evidence="4" type="ORF">niasHS_003575</name>
</gene>
<feature type="region of interest" description="Disordered" evidence="2">
    <location>
        <begin position="1525"/>
        <end position="1619"/>
    </location>
</feature>
<feature type="region of interest" description="Disordered" evidence="2">
    <location>
        <begin position="387"/>
        <end position="419"/>
    </location>
</feature>
<evidence type="ECO:0000259" key="3">
    <source>
        <dbReference type="PROSITE" id="PS50010"/>
    </source>
</evidence>
<organism evidence="4 5">
    <name type="scientific">Heterodera schachtii</name>
    <name type="common">Sugarbeet cyst nematode worm</name>
    <name type="synonym">Tylenchus schachtii</name>
    <dbReference type="NCBI Taxonomy" id="97005"/>
    <lineage>
        <taxon>Eukaryota</taxon>
        <taxon>Metazoa</taxon>
        <taxon>Ecdysozoa</taxon>
        <taxon>Nematoda</taxon>
        <taxon>Chromadorea</taxon>
        <taxon>Rhabditida</taxon>
        <taxon>Tylenchina</taxon>
        <taxon>Tylenchomorpha</taxon>
        <taxon>Tylenchoidea</taxon>
        <taxon>Heteroderidae</taxon>
        <taxon>Heteroderinae</taxon>
        <taxon>Heterodera</taxon>
    </lineage>
</organism>
<sequence>MKLDGRDPDQWQFLQENRRVSRSSLDHFTEYEQQTLFDLKGRAYTVSGLEEGKESEEREGGEDKMIISTSDAAECQPTKEPTPSDNTSGNSTPRQRRKRRSAAERRESHRRRSSAVVKDAVHLAKVLNGLPQQKQKHENDKSLDPCLVHCQAFSPIPDYSETENDEANLHEPPEPSVHAPGDEDEVDEEFDFISRLNGETAEKFYGRRTEANSDKNALLQNSLEHRRSISADHLLHGIGLRREMLLLDTDQAEFADAIQIKMRSPSPHAVPVDDNTIGQQRHIEVEKVAGEEEWGEKGGRDLPDASHLAKRTAAVSLRPHLLTQIEKQRHLCNDNGRPSTCSSFTPSTVRCAFHPNDHPMKGVSIAEAADSLSGPEQSFHIGTSRWEKEMNRSSKVHQQQQQQRHERKTKSNCKRRNSSVSTLSAPCAHSIPTSSNVLLNLVDRFVTKRQYSDSNLLKHNMNKSTFGENFCRRSFKWNLFWGRKDENSDKCTEKNDLVDELQSSRRKREEDKDEAMRDYRKKSVQQRKSLRLGTLMEEMGEDRDKKKRQFGNGAQPKAVLSVHEEETHSNTQTVRIRNNNSLGSGQEAERSYPMKSPTAPKIVATQRFSLIGACDLSKLEEAAEGEMATSGGVRRTTSLKEKYRVREEDSLKLDMFLKEKRMSRTVEQQEDGEQSDDDQLHLDNNLDALHFVSVTSGEGPQNQQQNFHNLSQNSKKVISSQLNIIKTTSTTLTMPRKKNHCNIPRKSSISFQTNGTLKRKKGIGKAQLARRRSSYVTKAQILMAKSKMHQDGEQRNGNPKDEAKEKGVTKKNGNGKRQSDVVKKETVTLREGAKLLAKQRGASVSSSSLRQLLVGSERKASRGSKVAPKTNDNTDNGPKDANAEKERTEKDKKRESKANSALLGTIWSIRPRRKKEGNRSLANLFCQQSDSKFGKEEKPNDDSGTLDVHLSDSPKKLTLAQTPSSAAFSFEQIPDFVSVHSPAIFSRSQLNDPLWDDLNIWEEEETSWAAKFPTESLKLENGERKRQNIIYELMMTEKNHCQVLVLLRQVYQEGLIRNGILDKGIVRKLVPEVLDTLLDFHLNLLRRFRILSSGEAVVRDISDVICEVFVDSQIRHALFAALLAQKAIVRKFFEFHESEHKDRSFKDCMLLVAQRLTKYPILIEQILKYESLSDQKLKMQKAHFAVKSFASEINDELLRHERKIQWEAVKKALEKGSTGKLIDPKAKQDFTYADLVEPIEEAFAENEWGRKVHLVQRVFWRETMTSPDVELRLLLCDDIIVFLRPKGTSIGTSGATGGMGGVGMERKEFPLQFFRHNSHSGVLPLFNTLVKGENLRRKSLLLIVTDKEQPDLIQLAFPTSPEMEQCVHAIKQAKTNAPKFVRLSKRRIFELSQRSIGEGTSVAEKEYQTKMDNWQRELEKIFAAYSEDSLLANYFECRMTFFDSVRSHLCRCPMRTLLPCEEQQQKQRITEREKERLSALLKTKFDELAWKRNGALANLVERAQRARDADLPSFFDDLYDLGAAGDTPSQSSSGSDDQFNQIVGSSDSCENQTKIAEGGGKKKPRRVRTYHGHGSAEQKSLSGSSASSAGGVHPIRRHTTVPAGGHHVESSEEEDGEMDNEIRKLPQKMNPISRKAATEIIRDNVRLRSQNDRLKKESALKDLQLVSLRSRKSPSGETPERLESLRQKQEELQAEKKAFLTECKRREEEFRAKCAGRETKLRTMEDELRERADEFARTRAELEKLKREREAAVERSAKYQPKEAEDDPQTVRTPPTKATTNSPMRISNTYCGAGPIPRPSADLPQQRQQNCSGVECSFRSQTPQLAERRAISQMELPRHLVVKTETKQADKVRKMRKN</sequence>
<dbReference type="Pfam" id="PF00621">
    <property type="entry name" value="RhoGEF"/>
    <property type="match status" value="1"/>
</dbReference>
<dbReference type="SUPFAM" id="SSF48065">
    <property type="entry name" value="DBL homology domain (DH-domain)"/>
    <property type="match status" value="1"/>
</dbReference>